<evidence type="ECO:0000313" key="2">
    <source>
        <dbReference type="Proteomes" id="UP000019150"/>
    </source>
</evidence>
<organism evidence="1 2">
    <name type="scientific">Nocardia nova SH22a</name>
    <dbReference type="NCBI Taxonomy" id="1415166"/>
    <lineage>
        <taxon>Bacteria</taxon>
        <taxon>Bacillati</taxon>
        <taxon>Actinomycetota</taxon>
        <taxon>Actinomycetes</taxon>
        <taxon>Mycobacteriales</taxon>
        <taxon>Nocardiaceae</taxon>
        <taxon>Nocardia</taxon>
    </lineage>
</organism>
<dbReference type="Pfam" id="PF10604">
    <property type="entry name" value="Polyketide_cyc2"/>
    <property type="match status" value="1"/>
</dbReference>
<dbReference type="SUPFAM" id="SSF55961">
    <property type="entry name" value="Bet v1-like"/>
    <property type="match status" value="1"/>
</dbReference>
<dbReference type="Gene3D" id="3.30.530.20">
    <property type="match status" value="1"/>
</dbReference>
<dbReference type="EMBL" id="CP006850">
    <property type="protein sequence ID" value="AHH16274.1"/>
    <property type="molecule type" value="Genomic_DNA"/>
</dbReference>
<gene>
    <name evidence="1" type="ORF">NONO_c14710</name>
</gene>
<accession>W5TAT9</accession>
<dbReference type="STRING" id="1415166.NONO_c14710"/>
<dbReference type="RefSeq" id="WP_025347790.1">
    <property type="nucleotide sequence ID" value="NZ_CP006850.1"/>
</dbReference>
<dbReference type="InterPro" id="IPR023393">
    <property type="entry name" value="START-like_dom_sf"/>
</dbReference>
<evidence type="ECO:0000313" key="1">
    <source>
        <dbReference type="EMBL" id="AHH16274.1"/>
    </source>
</evidence>
<proteinExistence type="predicted"/>
<sequence>MTRIATAHATSTAAPTDFFAVWADMAAWPEWNADTEWVRLDGPFAEGATGTLKPRGGPKVPFVVERLTDEEFVDISRLLGARLVFAHRVVETEAGCEVSVTIAMTGPLRRLWSVLMGRGLAESVHRDLAALVATAEARRTAQPLNRIDSQEKI</sequence>
<dbReference type="InterPro" id="IPR019587">
    <property type="entry name" value="Polyketide_cyclase/dehydratase"/>
</dbReference>
<dbReference type="eggNOG" id="ENOG50335F8">
    <property type="taxonomic scope" value="Bacteria"/>
</dbReference>
<dbReference type="KEGG" id="nno:NONO_c14710"/>
<name>W5TAT9_9NOCA</name>
<reference evidence="1 2" key="1">
    <citation type="journal article" date="2014" name="Appl. Environ. Microbiol.">
        <title>Insights into the Microbial Degradation of Rubber and Gutta-Percha by Analysis of the Complete Genome of Nocardia nova SH22a.</title>
        <authorList>
            <person name="Luo Q."/>
            <person name="Hiessl S."/>
            <person name="Poehlein A."/>
            <person name="Daniel R."/>
            <person name="Steinbuchel A."/>
        </authorList>
    </citation>
    <scope>NUCLEOTIDE SEQUENCE [LARGE SCALE GENOMIC DNA]</scope>
    <source>
        <strain evidence="1">SH22a</strain>
    </source>
</reference>
<protein>
    <submittedName>
        <fullName evidence="1">Polyketide cyclase/dehydrase-like protein</fullName>
    </submittedName>
</protein>
<keyword evidence="2" id="KW-1185">Reference proteome</keyword>
<dbReference type="AlphaFoldDB" id="W5TAT9"/>
<dbReference type="HOGENOM" id="CLU_141027_0_0_11"/>
<dbReference type="PATRIC" id="fig|1415166.3.peg.1497"/>
<dbReference type="Proteomes" id="UP000019150">
    <property type="component" value="Chromosome"/>
</dbReference>
<dbReference type="OrthoDB" id="9810827at2"/>